<gene>
    <name evidence="5" type="ORF">GCM10011583_68130</name>
</gene>
<dbReference type="Gene3D" id="3.30.360.10">
    <property type="entry name" value="Dihydrodipicolinate Reductase, domain 2"/>
    <property type="match status" value="1"/>
</dbReference>
<keyword evidence="6" id="KW-1185">Reference proteome</keyword>
<dbReference type="InterPro" id="IPR036291">
    <property type="entry name" value="NAD(P)-bd_dom_sf"/>
</dbReference>
<name>A0ABQ2EXH8_9ACTN</name>
<protein>
    <submittedName>
        <fullName evidence="5">Oxidoreductase</fullName>
    </submittedName>
</protein>
<dbReference type="Proteomes" id="UP000660265">
    <property type="component" value="Unassembled WGS sequence"/>
</dbReference>
<feature type="domain" description="Gfo/Idh/MocA-like oxidoreductase N-terminal" evidence="3">
    <location>
        <begin position="8"/>
        <end position="125"/>
    </location>
</feature>
<dbReference type="Pfam" id="PF01408">
    <property type="entry name" value="GFO_IDH_MocA"/>
    <property type="match status" value="1"/>
</dbReference>
<evidence type="ECO:0000256" key="2">
    <source>
        <dbReference type="ARBA" id="ARBA00023002"/>
    </source>
</evidence>
<comment type="similarity">
    <text evidence="1">Belongs to the Gfo/Idh/MocA family.</text>
</comment>
<feature type="domain" description="GFO/IDH/MocA-like oxidoreductase" evidence="4">
    <location>
        <begin position="136"/>
        <end position="251"/>
    </location>
</feature>
<evidence type="ECO:0000259" key="4">
    <source>
        <dbReference type="Pfam" id="PF22725"/>
    </source>
</evidence>
<dbReference type="InterPro" id="IPR055170">
    <property type="entry name" value="GFO_IDH_MocA-like_dom"/>
</dbReference>
<comment type="caution">
    <text evidence="5">The sequence shown here is derived from an EMBL/GenBank/DDBJ whole genome shotgun (WGS) entry which is preliminary data.</text>
</comment>
<reference evidence="6" key="1">
    <citation type="journal article" date="2019" name="Int. J. Syst. Evol. Microbiol.">
        <title>The Global Catalogue of Microorganisms (GCM) 10K type strain sequencing project: providing services to taxonomists for standard genome sequencing and annotation.</title>
        <authorList>
            <consortium name="The Broad Institute Genomics Platform"/>
            <consortium name="The Broad Institute Genome Sequencing Center for Infectious Disease"/>
            <person name="Wu L."/>
            <person name="Ma J."/>
        </authorList>
    </citation>
    <scope>NUCLEOTIDE SEQUENCE [LARGE SCALE GENOMIC DNA]</scope>
    <source>
        <strain evidence="6">CGMCC 4.7275</strain>
    </source>
</reference>
<dbReference type="Pfam" id="PF22725">
    <property type="entry name" value="GFO_IDH_MocA_C3"/>
    <property type="match status" value="1"/>
</dbReference>
<evidence type="ECO:0000313" key="5">
    <source>
        <dbReference type="EMBL" id="GGK26518.1"/>
    </source>
</evidence>
<evidence type="ECO:0000313" key="6">
    <source>
        <dbReference type="Proteomes" id="UP000660265"/>
    </source>
</evidence>
<evidence type="ECO:0000259" key="3">
    <source>
        <dbReference type="Pfam" id="PF01408"/>
    </source>
</evidence>
<dbReference type="RefSeq" id="WP_229701356.1">
    <property type="nucleotide sequence ID" value="NZ_BMMV01000033.1"/>
</dbReference>
<accession>A0ABQ2EXH8</accession>
<dbReference type="Gene3D" id="3.40.50.720">
    <property type="entry name" value="NAD(P)-binding Rossmann-like Domain"/>
    <property type="match status" value="1"/>
</dbReference>
<organism evidence="5 6">
    <name type="scientific">Streptomyces camponoticapitis</name>
    <dbReference type="NCBI Taxonomy" id="1616125"/>
    <lineage>
        <taxon>Bacteria</taxon>
        <taxon>Bacillati</taxon>
        <taxon>Actinomycetota</taxon>
        <taxon>Actinomycetes</taxon>
        <taxon>Kitasatosporales</taxon>
        <taxon>Streptomycetaceae</taxon>
        <taxon>Streptomyces</taxon>
    </lineage>
</organism>
<dbReference type="PANTHER" id="PTHR22604:SF105">
    <property type="entry name" value="TRANS-1,2-DIHYDROBENZENE-1,2-DIOL DEHYDROGENASE"/>
    <property type="match status" value="1"/>
</dbReference>
<dbReference type="PANTHER" id="PTHR22604">
    <property type="entry name" value="OXIDOREDUCTASES"/>
    <property type="match status" value="1"/>
</dbReference>
<dbReference type="InterPro" id="IPR000683">
    <property type="entry name" value="Gfo/Idh/MocA-like_OxRdtase_N"/>
</dbReference>
<dbReference type="InterPro" id="IPR050984">
    <property type="entry name" value="Gfo/Idh/MocA_domain"/>
</dbReference>
<evidence type="ECO:0000256" key="1">
    <source>
        <dbReference type="ARBA" id="ARBA00010928"/>
    </source>
</evidence>
<dbReference type="SUPFAM" id="SSF51735">
    <property type="entry name" value="NAD(P)-binding Rossmann-fold domains"/>
    <property type="match status" value="1"/>
</dbReference>
<sequence>MVAPPSPLRVGVLGCADIARRRMLPAMAASEGIEIAAVASRDADRAARTAREFGCLAVHGYAELLRLDEVDAVYVPLPAALHARWVEAALRADKHVLAEKPLTTERAGTADLLALADARGLALMENVMFVHHPQHAAVRELLADGAIGTLHGFQSAFTVPRRPAGDVRLDPDLGGGALWDTGVYPLRAALHLLGPDLELVAALRGSGPQDRVDTGGAALLSTPAGVFAQVVYGLDHAYRSSYELVGSEGRITLDRAFTPPAGHRPVIRVERASGTEEIVLEPHDQVAATLTAFVSAARTGGVPRDAVADCLRQAALLESALLKGVRPLTP</sequence>
<dbReference type="SUPFAM" id="SSF55347">
    <property type="entry name" value="Glyceraldehyde-3-phosphate dehydrogenase-like, C-terminal domain"/>
    <property type="match status" value="1"/>
</dbReference>
<proteinExistence type="inferred from homology"/>
<keyword evidence="2" id="KW-0560">Oxidoreductase</keyword>
<dbReference type="EMBL" id="BMMV01000033">
    <property type="protein sequence ID" value="GGK26518.1"/>
    <property type="molecule type" value="Genomic_DNA"/>
</dbReference>